<name>A0ABU5E5X0_9PROT</name>
<keyword evidence="1" id="KW-0378">Hydrolase</keyword>
<dbReference type="EC" id="3.5.-.-" evidence="1"/>
<accession>A0ABU5E5X0</accession>
<proteinExistence type="predicted"/>
<reference evidence="1 2" key="1">
    <citation type="journal article" date="2016" name="Antonie Van Leeuwenhoek">
        <title>Dongia soli sp. nov., isolated from soil from Dokdo, Korea.</title>
        <authorList>
            <person name="Kim D.U."/>
            <person name="Lee H."/>
            <person name="Kim H."/>
            <person name="Kim S.G."/>
            <person name="Ka J.O."/>
        </authorList>
    </citation>
    <scope>NUCLEOTIDE SEQUENCE [LARGE SCALE GENOMIC DNA]</scope>
    <source>
        <strain evidence="1 2">D78</strain>
    </source>
</reference>
<protein>
    <submittedName>
        <fullName evidence="1">RidA family protein</fullName>
        <ecNumber evidence="1">3.5.-.-</ecNumber>
    </submittedName>
</protein>
<dbReference type="Pfam" id="PF01042">
    <property type="entry name" value="Ribonuc_L-PSP"/>
    <property type="match status" value="3"/>
</dbReference>
<comment type="caution">
    <text evidence="1">The sequence shown here is derived from an EMBL/GenBank/DDBJ whole genome shotgun (WGS) entry which is preliminary data.</text>
</comment>
<dbReference type="SUPFAM" id="SSF55298">
    <property type="entry name" value="YjgF-like"/>
    <property type="match status" value="3"/>
</dbReference>
<sequence length="392" mass="42801">MRSGQMVWVGGQADLTVEGTVRNPHDLKRQIANSLDYFQQVLEDLDCQFADLVKLLCFYVDDGSVGEAAFLEMMAAALPTEVRPAMTAVPVPYLAYPGMAVVIEGYAMRGIDGAVLPRQISAAPDLSPLPPPFVQAVRCGKMIFVSGQTAMENGRLAHPGDIVAQTKQVMRQIGRALGEFGADFDDVVKLNRWYLRQDSVADFEPAALACAAHFNEPGPAATGIPIPYFPRQGEAIKIEVVAMLGEDGKRLPRRHVWPESLWDWTVHLPYRHGLKCHDMIFLGGQVSLDKQGRAVDLGNMRRQASQAMTHIGTILRELGADFSDVCKITTMYEGRSDAGELHDNLLIRSSFFSTPGPATTGIPFPALAYPGMIIEIDTFAMADPDPATRDAG</sequence>
<organism evidence="1 2">
    <name type="scientific">Dongia soli</name>
    <dbReference type="NCBI Taxonomy" id="600628"/>
    <lineage>
        <taxon>Bacteria</taxon>
        <taxon>Pseudomonadati</taxon>
        <taxon>Pseudomonadota</taxon>
        <taxon>Alphaproteobacteria</taxon>
        <taxon>Rhodospirillales</taxon>
        <taxon>Dongiaceae</taxon>
        <taxon>Dongia</taxon>
    </lineage>
</organism>
<dbReference type="PANTHER" id="PTHR43857">
    <property type="entry name" value="BLR7761 PROTEIN"/>
    <property type="match status" value="1"/>
</dbReference>
<dbReference type="Gene3D" id="3.30.1330.40">
    <property type="entry name" value="RutC-like"/>
    <property type="match status" value="3"/>
</dbReference>
<dbReference type="InterPro" id="IPR006175">
    <property type="entry name" value="YjgF/YER057c/UK114"/>
</dbReference>
<dbReference type="InterPro" id="IPR035959">
    <property type="entry name" value="RutC-like_sf"/>
</dbReference>
<dbReference type="CDD" id="cd00448">
    <property type="entry name" value="YjgF_YER057c_UK114_family"/>
    <property type="match status" value="1"/>
</dbReference>
<dbReference type="EMBL" id="JAXCLW010000001">
    <property type="protein sequence ID" value="MDY0881641.1"/>
    <property type="molecule type" value="Genomic_DNA"/>
</dbReference>
<dbReference type="PANTHER" id="PTHR43857:SF1">
    <property type="entry name" value="YJGH FAMILY PROTEIN"/>
    <property type="match status" value="1"/>
</dbReference>
<gene>
    <name evidence="1" type="ORF">SMD27_02175</name>
</gene>
<dbReference type="RefSeq" id="WP_320506696.1">
    <property type="nucleotide sequence ID" value="NZ_JAXCLW010000001.1"/>
</dbReference>
<dbReference type="Proteomes" id="UP001279642">
    <property type="component" value="Unassembled WGS sequence"/>
</dbReference>
<evidence type="ECO:0000313" key="2">
    <source>
        <dbReference type="Proteomes" id="UP001279642"/>
    </source>
</evidence>
<keyword evidence="2" id="KW-1185">Reference proteome</keyword>
<evidence type="ECO:0000313" key="1">
    <source>
        <dbReference type="EMBL" id="MDY0881641.1"/>
    </source>
</evidence>
<dbReference type="GO" id="GO:0016787">
    <property type="term" value="F:hydrolase activity"/>
    <property type="evidence" value="ECO:0007669"/>
    <property type="project" value="UniProtKB-KW"/>
</dbReference>